<feature type="domain" description="XS" evidence="2">
    <location>
        <begin position="802"/>
        <end position="930"/>
    </location>
</feature>
<dbReference type="Pfam" id="PF03468">
    <property type="entry name" value="XS"/>
    <property type="match status" value="1"/>
</dbReference>
<gene>
    <name evidence="3" type="ORF">RJ641_005298</name>
</gene>
<dbReference type="AlphaFoldDB" id="A0AAN8V637"/>
<dbReference type="PANTHER" id="PTHR46619:SF4">
    <property type="entry name" value="XS DOMAIN-CONTAINING PROTEIN-RELATED"/>
    <property type="match status" value="1"/>
</dbReference>
<proteinExistence type="predicted"/>
<dbReference type="Proteomes" id="UP001370490">
    <property type="component" value="Unassembled WGS sequence"/>
</dbReference>
<evidence type="ECO:0000313" key="3">
    <source>
        <dbReference type="EMBL" id="KAK6929093.1"/>
    </source>
</evidence>
<keyword evidence="4" id="KW-1185">Reference proteome</keyword>
<evidence type="ECO:0000259" key="2">
    <source>
        <dbReference type="Pfam" id="PF03468"/>
    </source>
</evidence>
<evidence type="ECO:0000256" key="1">
    <source>
        <dbReference type="SAM" id="MobiDB-lite"/>
    </source>
</evidence>
<reference evidence="3 4" key="1">
    <citation type="submission" date="2023-12" db="EMBL/GenBank/DDBJ databases">
        <title>A high-quality genome assembly for Dillenia turbinata (Dilleniales).</title>
        <authorList>
            <person name="Chanderbali A."/>
        </authorList>
    </citation>
    <scope>NUCLEOTIDE SEQUENCE [LARGE SCALE GENOMIC DNA]</scope>
    <source>
        <strain evidence="3">LSX21</strain>
        <tissue evidence="3">Leaf</tissue>
    </source>
</reference>
<feature type="region of interest" description="Disordered" evidence="1">
    <location>
        <begin position="1"/>
        <end position="48"/>
    </location>
</feature>
<dbReference type="EMBL" id="JBAMMX010000013">
    <property type="protein sequence ID" value="KAK6929093.1"/>
    <property type="molecule type" value="Genomic_DNA"/>
</dbReference>
<dbReference type="GO" id="GO:0031047">
    <property type="term" value="P:regulatory ncRNA-mediated gene silencing"/>
    <property type="evidence" value="ECO:0007669"/>
    <property type="project" value="InterPro"/>
</dbReference>
<sequence>MQPRKHGELKPRSPASKLRDDRADWRPEHYIRRDDRSPPLRLRRSSLSPPKYERALRIVGREGRSRSRERREYGWELVGGLRTRVRSRSPPPVGHGRKRAHFDDAVFGRNGSPIEMREKYHLMDHLEQADLFDDAKHVYGYEHGNPRMVKERDYAGPVLAEKSMILEDGQVREVLRPPQDIIGPNSNYDEIGGNLGIPAKLDIDRLKEDSCRFGHNQLSTDKLPLVESLKEREKHMVFSRDIPYSAVPVSHFKDLGSTSHLKEFAGTSSGIPRAERIGPFRELRDGLRLPPDEYVNNYGKYADSADYNGNEHELQFNTRGIDVERRALTFQHQRALGPDMADHLDYLYRKHGQNIDDQGFPYDYSYRKLPSPARGDLAYGESVRQLDEFNDVDGPNMVMRRSLRDHPSLQKQINEDYIDVGRISSTLKQVGAYSAFKSGHADLDRRFSQDDDIINSRVMNDQEISSARLDYEFARHGPGPNKDRLMKSSTSVYDAEKHRFILSQQRMREKEFGIYEPSERVLRRKYIMDEEIGKDNSRSALSGRLNTSTRSRESMDGNEEWIADDFNGLYTSRRAGFDHNQHRKGERTYGAGHYRDSVSDDWLSSRDLEHSQGRSGESYRSGARYYRGQFRQGYSSWHNPHQYDRRRDISKHQRCWKNARDDDYADVNEDDVDTSEDFVRPADYEPPEDSEEFKQQLHKAFLKFTKTLNENLAVRRRYTEQGKAGALFCIVCGRSVSKEFMDTQRLVTHAYMSPKYGLRVQHMGLHKAICVLMGWNSLINPDRVAWVPQALSEDEALAQKEDIILWPPLVVIQNISLINTELDAQKLVTKEELAEFLREKGFTGGKLKVSLGRPANHSFMVVKFMSTFTGLQDAEKLHKFFAENKHGRRDLIKATSGSGKADKSGAAAEKGNLANDQVLYGYMGIADDLDKLDFETKRRSLLKSKKEIQDLADAPVKT</sequence>
<dbReference type="Gene3D" id="3.30.70.2890">
    <property type="entry name" value="XS domain"/>
    <property type="match status" value="1"/>
</dbReference>
<dbReference type="InterPro" id="IPR005380">
    <property type="entry name" value="XS_domain"/>
</dbReference>
<organism evidence="3 4">
    <name type="scientific">Dillenia turbinata</name>
    <dbReference type="NCBI Taxonomy" id="194707"/>
    <lineage>
        <taxon>Eukaryota</taxon>
        <taxon>Viridiplantae</taxon>
        <taxon>Streptophyta</taxon>
        <taxon>Embryophyta</taxon>
        <taxon>Tracheophyta</taxon>
        <taxon>Spermatophyta</taxon>
        <taxon>Magnoliopsida</taxon>
        <taxon>eudicotyledons</taxon>
        <taxon>Gunneridae</taxon>
        <taxon>Pentapetalae</taxon>
        <taxon>Dilleniales</taxon>
        <taxon>Dilleniaceae</taxon>
        <taxon>Dillenia</taxon>
    </lineage>
</organism>
<dbReference type="InterPro" id="IPR038588">
    <property type="entry name" value="XS_domain_sf"/>
</dbReference>
<feature type="compositionally biased region" description="Basic and acidic residues" evidence="1">
    <location>
        <begin position="1"/>
        <end position="38"/>
    </location>
</feature>
<accession>A0AAN8V637</accession>
<evidence type="ECO:0000313" key="4">
    <source>
        <dbReference type="Proteomes" id="UP001370490"/>
    </source>
</evidence>
<protein>
    <submittedName>
        <fullName evidence="3">XS domain</fullName>
    </submittedName>
</protein>
<name>A0AAN8V637_9MAGN</name>
<dbReference type="PANTHER" id="PTHR46619">
    <property type="entry name" value="RNA RECOGNITION MOTIF XS DOMAIN PROTEIN-RELATED"/>
    <property type="match status" value="1"/>
</dbReference>
<comment type="caution">
    <text evidence="3">The sequence shown here is derived from an EMBL/GenBank/DDBJ whole genome shotgun (WGS) entry which is preliminary data.</text>
</comment>